<name>A0A5K3ENV7_MESCO</name>
<organism evidence="1">
    <name type="scientific">Mesocestoides corti</name>
    <name type="common">Flatworm</name>
    <dbReference type="NCBI Taxonomy" id="53468"/>
    <lineage>
        <taxon>Eukaryota</taxon>
        <taxon>Metazoa</taxon>
        <taxon>Spiralia</taxon>
        <taxon>Lophotrochozoa</taxon>
        <taxon>Platyhelminthes</taxon>
        <taxon>Cestoda</taxon>
        <taxon>Eucestoda</taxon>
        <taxon>Cyclophyllidea</taxon>
        <taxon>Mesocestoididae</taxon>
        <taxon>Mesocestoides</taxon>
    </lineage>
</organism>
<sequence length="78" mass="8786">MTAFILQNGFDCSCSQQILQNTDGIARSITATDIDECEDLCLQYNNRINVATFFKTSVSFLFPFVGNLKNHLNETCKL</sequence>
<reference evidence="1" key="1">
    <citation type="submission" date="2019-11" db="UniProtKB">
        <authorList>
            <consortium name="WormBaseParasite"/>
        </authorList>
    </citation>
    <scope>IDENTIFICATION</scope>
</reference>
<proteinExistence type="predicted"/>
<accession>A0A5K3ENV7</accession>
<dbReference type="AlphaFoldDB" id="A0A5K3ENV7"/>
<dbReference type="WBParaSite" id="MCU_001606-RA">
    <property type="protein sequence ID" value="MCU_001606-RA"/>
    <property type="gene ID" value="MCU_001606"/>
</dbReference>
<protein>
    <submittedName>
        <fullName evidence="1">Apple domain-containing protein</fullName>
    </submittedName>
</protein>
<evidence type="ECO:0000313" key="1">
    <source>
        <dbReference type="WBParaSite" id="MCU_001606-RA"/>
    </source>
</evidence>